<dbReference type="AlphaFoldDB" id="A0A411EA23"/>
<keyword evidence="2" id="KW-0472">Membrane</keyword>
<name>A0A411EA23_9FLAO</name>
<accession>A0A411EA23</accession>
<organism evidence="3 4">
    <name type="scientific">Muriicola soli</name>
    <dbReference type="NCBI Taxonomy" id="2507538"/>
    <lineage>
        <taxon>Bacteria</taxon>
        <taxon>Pseudomonadati</taxon>
        <taxon>Bacteroidota</taxon>
        <taxon>Flavobacteriia</taxon>
        <taxon>Flavobacteriales</taxon>
        <taxon>Flavobacteriaceae</taxon>
        <taxon>Muriicola</taxon>
    </lineage>
</organism>
<keyword evidence="1" id="KW-0175">Coiled coil</keyword>
<sequence>MGLKELKEKKWFSIATNLYIVVLTAFVIWMVFFDTNSLLIHMELKKQINTLEKQKDFLKNEIEKDRKTLEKLSDPEELEKFAREKYYLKKKGEEIYLIEYEDSLKNKEDEQEE</sequence>
<proteinExistence type="predicted"/>
<evidence type="ECO:0000313" key="3">
    <source>
        <dbReference type="EMBL" id="QBA64561.1"/>
    </source>
</evidence>
<feature type="coiled-coil region" evidence="1">
    <location>
        <begin position="41"/>
        <end position="68"/>
    </location>
</feature>
<keyword evidence="2" id="KW-0812">Transmembrane</keyword>
<evidence type="ECO:0000313" key="4">
    <source>
        <dbReference type="Proteomes" id="UP000290889"/>
    </source>
</evidence>
<dbReference type="Pfam" id="PF04977">
    <property type="entry name" value="DivIC"/>
    <property type="match status" value="1"/>
</dbReference>
<keyword evidence="2" id="KW-1133">Transmembrane helix</keyword>
<dbReference type="InterPro" id="IPR007060">
    <property type="entry name" value="FtsL/DivIC"/>
</dbReference>
<dbReference type="EMBL" id="CP035544">
    <property type="protein sequence ID" value="QBA64561.1"/>
    <property type="molecule type" value="Genomic_DNA"/>
</dbReference>
<evidence type="ECO:0000256" key="2">
    <source>
        <dbReference type="SAM" id="Phobius"/>
    </source>
</evidence>
<dbReference type="Proteomes" id="UP000290889">
    <property type="component" value="Chromosome"/>
</dbReference>
<dbReference type="RefSeq" id="WP_129604923.1">
    <property type="nucleotide sequence ID" value="NZ_CP035544.1"/>
</dbReference>
<dbReference type="OrthoDB" id="1467719at2"/>
<protein>
    <submittedName>
        <fullName evidence="3">Septum formation initiator family protein</fullName>
    </submittedName>
</protein>
<evidence type="ECO:0000256" key="1">
    <source>
        <dbReference type="SAM" id="Coils"/>
    </source>
</evidence>
<gene>
    <name evidence="3" type="ORF">EQY75_08495</name>
</gene>
<reference evidence="3 4" key="1">
    <citation type="submission" date="2019-01" db="EMBL/GenBank/DDBJ databases">
        <title>Muriicola soli sp. nov., isolated from soil.</title>
        <authorList>
            <person name="Kang H.J."/>
            <person name="Kim S.B."/>
        </authorList>
    </citation>
    <scope>NUCLEOTIDE SEQUENCE [LARGE SCALE GENOMIC DNA]</scope>
    <source>
        <strain evidence="3 4">MMS17-SY002</strain>
    </source>
</reference>
<keyword evidence="4" id="KW-1185">Reference proteome</keyword>
<dbReference type="KEGG" id="mur:EQY75_08495"/>
<feature type="transmembrane region" description="Helical" evidence="2">
    <location>
        <begin position="12"/>
        <end position="32"/>
    </location>
</feature>